<reference evidence="2" key="1">
    <citation type="submission" date="2021-10" db="EMBL/GenBank/DDBJ databases">
        <title>Roseicella aerolatum sp. nov., isolated from aerosols of e-waste dismantling site.</title>
        <authorList>
            <person name="Qin T."/>
        </authorList>
    </citation>
    <scope>NUCLEOTIDE SEQUENCE</scope>
    <source>
        <strain evidence="2">GB24</strain>
    </source>
</reference>
<keyword evidence="3" id="KW-1185">Reference proteome</keyword>
<dbReference type="Proteomes" id="UP001139311">
    <property type="component" value="Unassembled WGS sequence"/>
</dbReference>
<proteinExistence type="predicted"/>
<sequence>MSAPRRRSALVFLVLLALAPGPVAADPLWREPLWLYPPGADAPFPALLTLPPGWLLGDAAVLVLPEGPEPGPFHHRVVEAMLAADAAVLELNPEAARGAMPGLPAVVPAVLRPVLAAAFLALRRDAGAGLMVAIGLGPAGEVALRAAEDSAEGVLPPLLSAAAALGGFGPARFQAGAAPPAAEQWPLRARLFCTLLAGLEGGAEARRRCEEVLLAPPAPLLAAWEP</sequence>
<protein>
    <submittedName>
        <fullName evidence="2">Uncharacterized protein</fullName>
    </submittedName>
</protein>
<dbReference type="RefSeq" id="WP_226606101.1">
    <property type="nucleotide sequence ID" value="NZ_JAJAQI010000007.1"/>
</dbReference>
<feature type="chain" id="PRO_5040753057" evidence="1">
    <location>
        <begin position="26"/>
        <end position="226"/>
    </location>
</feature>
<dbReference type="EMBL" id="JAJAQI010000007">
    <property type="protein sequence ID" value="MCB4821420.1"/>
    <property type="molecule type" value="Genomic_DNA"/>
</dbReference>
<gene>
    <name evidence="2" type="ORF">LHA35_06710</name>
</gene>
<evidence type="ECO:0000313" key="3">
    <source>
        <dbReference type="Proteomes" id="UP001139311"/>
    </source>
</evidence>
<organism evidence="2 3">
    <name type="scientific">Roseicella aerolata</name>
    <dbReference type="NCBI Taxonomy" id="2883479"/>
    <lineage>
        <taxon>Bacteria</taxon>
        <taxon>Pseudomonadati</taxon>
        <taxon>Pseudomonadota</taxon>
        <taxon>Alphaproteobacteria</taxon>
        <taxon>Acetobacterales</taxon>
        <taxon>Roseomonadaceae</taxon>
        <taxon>Roseicella</taxon>
    </lineage>
</organism>
<name>A0A9X1IE57_9PROT</name>
<evidence type="ECO:0000256" key="1">
    <source>
        <dbReference type="SAM" id="SignalP"/>
    </source>
</evidence>
<comment type="caution">
    <text evidence="2">The sequence shown here is derived from an EMBL/GenBank/DDBJ whole genome shotgun (WGS) entry which is preliminary data.</text>
</comment>
<feature type="signal peptide" evidence="1">
    <location>
        <begin position="1"/>
        <end position="25"/>
    </location>
</feature>
<evidence type="ECO:0000313" key="2">
    <source>
        <dbReference type="EMBL" id="MCB4821420.1"/>
    </source>
</evidence>
<accession>A0A9X1IE57</accession>
<keyword evidence="1" id="KW-0732">Signal</keyword>
<dbReference type="AlphaFoldDB" id="A0A9X1IE57"/>